<feature type="domain" description="Aminomethyltransferase C-terminal" evidence="14">
    <location>
        <begin position="331"/>
        <end position="409"/>
    </location>
</feature>
<evidence type="ECO:0000256" key="9">
    <source>
        <dbReference type="ARBA" id="ARBA00031395"/>
    </source>
</evidence>
<evidence type="ECO:0000256" key="1">
    <source>
        <dbReference type="ARBA" id="ARBA00004173"/>
    </source>
</evidence>
<dbReference type="STRING" id="933852.A0A0C3AHF9"/>
<feature type="domain" description="GCVT N-terminal" evidence="13">
    <location>
        <begin position="42"/>
        <end position="306"/>
    </location>
</feature>
<dbReference type="AlphaFoldDB" id="A0A0C3AHF9"/>
<dbReference type="NCBIfam" id="TIGR00528">
    <property type="entry name" value="gcvT"/>
    <property type="match status" value="1"/>
</dbReference>
<evidence type="ECO:0000256" key="3">
    <source>
        <dbReference type="ARBA" id="ARBA00011690"/>
    </source>
</evidence>
<dbReference type="Gene3D" id="2.40.30.110">
    <property type="entry name" value="Aminomethyltransferase beta-barrel domains"/>
    <property type="match status" value="1"/>
</dbReference>
<dbReference type="InterPro" id="IPR028896">
    <property type="entry name" value="GcvT/YgfZ/DmdA"/>
</dbReference>
<dbReference type="Pfam" id="PF08669">
    <property type="entry name" value="GCV_T_C"/>
    <property type="match status" value="1"/>
</dbReference>
<organism evidence="15 16">
    <name type="scientific">Serendipita vermifera MAFF 305830</name>
    <dbReference type="NCBI Taxonomy" id="933852"/>
    <lineage>
        <taxon>Eukaryota</taxon>
        <taxon>Fungi</taxon>
        <taxon>Dikarya</taxon>
        <taxon>Basidiomycota</taxon>
        <taxon>Agaricomycotina</taxon>
        <taxon>Agaricomycetes</taxon>
        <taxon>Sebacinales</taxon>
        <taxon>Serendipitaceae</taxon>
        <taxon>Serendipita</taxon>
    </lineage>
</organism>
<comment type="similarity">
    <text evidence="2 12">Belongs to the GcvT family.</text>
</comment>
<dbReference type="NCBIfam" id="NF001567">
    <property type="entry name" value="PRK00389.1"/>
    <property type="match status" value="1"/>
</dbReference>
<dbReference type="PIRSF" id="PIRSF006487">
    <property type="entry name" value="GcvT"/>
    <property type="match status" value="1"/>
</dbReference>
<dbReference type="GO" id="GO:0008483">
    <property type="term" value="F:transaminase activity"/>
    <property type="evidence" value="ECO:0007669"/>
    <property type="project" value="UniProtKB-KW"/>
</dbReference>
<reference evidence="16" key="2">
    <citation type="submission" date="2015-01" db="EMBL/GenBank/DDBJ databases">
        <title>Evolutionary Origins and Diversification of the Mycorrhizal Mutualists.</title>
        <authorList>
            <consortium name="DOE Joint Genome Institute"/>
            <consortium name="Mycorrhizal Genomics Consortium"/>
            <person name="Kohler A."/>
            <person name="Kuo A."/>
            <person name="Nagy L.G."/>
            <person name="Floudas D."/>
            <person name="Copeland A."/>
            <person name="Barry K.W."/>
            <person name="Cichocki N."/>
            <person name="Veneault-Fourrey C."/>
            <person name="LaButti K."/>
            <person name="Lindquist E.A."/>
            <person name="Lipzen A."/>
            <person name="Lundell T."/>
            <person name="Morin E."/>
            <person name="Murat C."/>
            <person name="Riley R."/>
            <person name="Ohm R."/>
            <person name="Sun H."/>
            <person name="Tunlid A."/>
            <person name="Henrissat B."/>
            <person name="Grigoriev I.V."/>
            <person name="Hibbett D.S."/>
            <person name="Martin F."/>
        </authorList>
    </citation>
    <scope>NUCLEOTIDE SEQUENCE [LARGE SCALE GENOMIC DNA]</scope>
    <source>
        <strain evidence="16">MAFF 305830</strain>
    </source>
</reference>
<dbReference type="FunFam" id="3.30.70.1400:FF:000001">
    <property type="entry name" value="Aminomethyltransferase"/>
    <property type="match status" value="1"/>
</dbReference>
<feature type="binding site" evidence="11">
    <location>
        <position position="244"/>
    </location>
    <ligand>
        <name>substrate</name>
    </ligand>
</feature>
<dbReference type="GO" id="GO:0005739">
    <property type="term" value="C:mitochondrion"/>
    <property type="evidence" value="ECO:0007669"/>
    <property type="project" value="UniProtKB-SubCell"/>
</dbReference>
<proteinExistence type="inferred from homology"/>
<dbReference type="GO" id="GO:0006546">
    <property type="term" value="P:glycine catabolic process"/>
    <property type="evidence" value="ECO:0007669"/>
    <property type="project" value="InterPro"/>
</dbReference>
<dbReference type="HOGENOM" id="CLU_007884_10_0_1"/>
<evidence type="ECO:0000256" key="8">
    <source>
        <dbReference type="ARBA" id="ARBA00023128"/>
    </source>
</evidence>
<dbReference type="GO" id="GO:0005960">
    <property type="term" value="C:glycine cleavage complex"/>
    <property type="evidence" value="ECO:0007669"/>
    <property type="project" value="InterPro"/>
</dbReference>
<keyword evidence="16" id="KW-1185">Reference proteome</keyword>
<evidence type="ECO:0000256" key="7">
    <source>
        <dbReference type="ARBA" id="ARBA00022946"/>
    </source>
</evidence>
<evidence type="ECO:0000256" key="11">
    <source>
        <dbReference type="PIRSR" id="PIRSR006487-1"/>
    </source>
</evidence>
<protein>
    <recommendedName>
        <fullName evidence="4 12">Aminomethyltransferase</fullName>
        <ecNumber evidence="4 12">2.1.2.10</ecNumber>
    </recommendedName>
    <alternativeName>
        <fullName evidence="9 12">Glycine cleavage system T protein</fullName>
    </alternativeName>
</protein>
<keyword evidence="7 12" id="KW-0809">Transit peptide</keyword>
<dbReference type="EMBL" id="KN824328">
    <property type="protein sequence ID" value="KIM24085.1"/>
    <property type="molecule type" value="Genomic_DNA"/>
</dbReference>
<accession>A0A0C3AHF9</accession>
<dbReference type="OrthoDB" id="10263536at2759"/>
<evidence type="ECO:0000256" key="10">
    <source>
        <dbReference type="ARBA" id="ARBA00047665"/>
    </source>
</evidence>
<evidence type="ECO:0000313" key="16">
    <source>
        <dbReference type="Proteomes" id="UP000054097"/>
    </source>
</evidence>
<dbReference type="FunFam" id="2.40.30.110:FF:000002">
    <property type="entry name" value="Aminomethyltransferase"/>
    <property type="match status" value="1"/>
</dbReference>
<comment type="catalytic activity">
    <reaction evidence="10 12">
        <text>N(6)-[(R)-S(8)-aminomethyldihydrolipoyl]-L-lysyl-[protein] + (6S)-5,6,7,8-tetrahydrofolate = N(6)-[(R)-dihydrolipoyl]-L-lysyl-[protein] + (6R)-5,10-methylene-5,6,7,8-tetrahydrofolate + NH4(+)</text>
        <dbReference type="Rhea" id="RHEA:16945"/>
        <dbReference type="Rhea" id="RHEA-COMP:10475"/>
        <dbReference type="Rhea" id="RHEA-COMP:10492"/>
        <dbReference type="ChEBI" id="CHEBI:15636"/>
        <dbReference type="ChEBI" id="CHEBI:28938"/>
        <dbReference type="ChEBI" id="CHEBI:57453"/>
        <dbReference type="ChEBI" id="CHEBI:83100"/>
        <dbReference type="ChEBI" id="CHEBI:83143"/>
        <dbReference type="EC" id="2.1.2.10"/>
    </reaction>
</comment>
<dbReference type="InterPro" id="IPR006222">
    <property type="entry name" value="GCVT_N"/>
</dbReference>
<dbReference type="PANTHER" id="PTHR43757:SF2">
    <property type="entry name" value="AMINOMETHYLTRANSFERASE, MITOCHONDRIAL"/>
    <property type="match status" value="1"/>
</dbReference>
<dbReference type="EC" id="2.1.2.10" evidence="4 12"/>
<evidence type="ECO:0000256" key="4">
    <source>
        <dbReference type="ARBA" id="ARBA00012616"/>
    </source>
</evidence>
<dbReference type="PANTHER" id="PTHR43757">
    <property type="entry name" value="AMINOMETHYLTRANSFERASE"/>
    <property type="match status" value="1"/>
</dbReference>
<evidence type="ECO:0000259" key="14">
    <source>
        <dbReference type="Pfam" id="PF08669"/>
    </source>
</evidence>
<reference evidence="15 16" key="1">
    <citation type="submission" date="2014-04" db="EMBL/GenBank/DDBJ databases">
        <authorList>
            <consortium name="DOE Joint Genome Institute"/>
            <person name="Kuo A."/>
            <person name="Zuccaro A."/>
            <person name="Kohler A."/>
            <person name="Nagy L.G."/>
            <person name="Floudas D."/>
            <person name="Copeland A."/>
            <person name="Barry K.W."/>
            <person name="Cichocki N."/>
            <person name="Veneault-Fourrey C."/>
            <person name="LaButti K."/>
            <person name="Lindquist E.A."/>
            <person name="Lipzen A."/>
            <person name="Lundell T."/>
            <person name="Morin E."/>
            <person name="Murat C."/>
            <person name="Sun H."/>
            <person name="Tunlid A."/>
            <person name="Henrissat B."/>
            <person name="Grigoriev I.V."/>
            <person name="Hibbett D.S."/>
            <person name="Martin F."/>
            <person name="Nordberg H.P."/>
            <person name="Cantor M.N."/>
            <person name="Hua S.X."/>
        </authorList>
    </citation>
    <scope>NUCLEOTIDE SEQUENCE [LARGE SCALE GENOMIC DNA]</scope>
    <source>
        <strain evidence="15 16">MAFF 305830</strain>
    </source>
</reference>
<comment type="subcellular location">
    <subcellularLocation>
        <location evidence="1 12">Mitochondrion</location>
    </subcellularLocation>
</comment>
<name>A0A0C3AHF9_SERVB</name>
<dbReference type="Gene3D" id="4.10.1250.10">
    <property type="entry name" value="Aminomethyltransferase fragment"/>
    <property type="match status" value="1"/>
</dbReference>
<dbReference type="SUPFAM" id="SSF101790">
    <property type="entry name" value="Aminomethyltransferase beta-barrel domain"/>
    <property type="match status" value="1"/>
</dbReference>
<dbReference type="InterPro" id="IPR027266">
    <property type="entry name" value="TrmE/GcvT-like"/>
</dbReference>
<dbReference type="Gene3D" id="3.30.1360.120">
    <property type="entry name" value="Probable tRNA modification gtpase trme, domain 1"/>
    <property type="match status" value="1"/>
</dbReference>
<evidence type="ECO:0000313" key="15">
    <source>
        <dbReference type="EMBL" id="KIM24085.1"/>
    </source>
</evidence>
<evidence type="ECO:0000256" key="5">
    <source>
        <dbReference type="ARBA" id="ARBA00022576"/>
    </source>
</evidence>
<dbReference type="SUPFAM" id="SSF103025">
    <property type="entry name" value="Folate-binding domain"/>
    <property type="match status" value="1"/>
</dbReference>
<evidence type="ECO:0000256" key="12">
    <source>
        <dbReference type="RuleBase" id="RU003981"/>
    </source>
</evidence>
<sequence>MSNRVFSLVASAGRHLPKCAPRRSLRCWMSTESSTPLRRTGLYDYHLENGAKMVPFAGYDMPLTYSGVGQVDSHKHVRSSVGLFDVGHMVQHYFKGAGATGFLEWLTPSSLGALSDHASTLSVLLLPTGGIIDDTVITKHSPDKYYVVTNAGRRDEDLAWFAEKLQEWNATHSDKVEHEILENWGLVALQGPKAADYLQGFVDSNGGKSYDLKQLTFGKSAWLGINGVNVHVARGGYTGEDGFEISLPPSETVEWTRKIHKFPVQLAGLAARDSLRLEAGLCLYGHDLDETTSPVEAGLTWVIGKDRRTPENATFIGADAILKQIANGVTRKRVGFVVEGPPAREGAPLYAPGGSEQVGKITSGIPSPTTAQNIAMGYVATKHSKRGSELDVEVRGKRRKATVTKMPFVPTRYWRGEGVLLQ</sequence>
<dbReference type="Proteomes" id="UP000054097">
    <property type="component" value="Unassembled WGS sequence"/>
</dbReference>
<dbReference type="InterPro" id="IPR013977">
    <property type="entry name" value="GcvT_C"/>
</dbReference>
<keyword evidence="8 12" id="KW-0496">Mitochondrion</keyword>
<comment type="subunit">
    <text evidence="3 12">The glycine cleavage system is composed of four proteins: P, T, L and H.</text>
</comment>
<dbReference type="FunFam" id="4.10.1250.10:FF:000002">
    <property type="entry name" value="Aminomethyltransferase"/>
    <property type="match status" value="1"/>
</dbReference>
<dbReference type="GO" id="GO:0004047">
    <property type="term" value="F:aminomethyltransferase activity"/>
    <property type="evidence" value="ECO:0007669"/>
    <property type="project" value="UniProtKB-EC"/>
</dbReference>
<keyword evidence="6 12" id="KW-0808">Transferase</keyword>
<evidence type="ECO:0000256" key="6">
    <source>
        <dbReference type="ARBA" id="ARBA00022679"/>
    </source>
</evidence>
<gene>
    <name evidence="15" type="ORF">M408DRAFT_331990</name>
</gene>
<evidence type="ECO:0000259" key="13">
    <source>
        <dbReference type="Pfam" id="PF01571"/>
    </source>
</evidence>
<dbReference type="Pfam" id="PF01571">
    <property type="entry name" value="GCV_T"/>
    <property type="match status" value="1"/>
</dbReference>
<keyword evidence="5 12" id="KW-0032">Aminotransferase</keyword>
<dbReference type="InterPro" id="IPR029043">
    <property type="entry name" value="GcvT/YgfZ_C"/>
</dbReference>
<dbReference type="InterPro" id="IPR006223">
    <property type="entry name" value="GcvT"/>
</dbReference>
<comment type="function">
    <text evidence="12">The glycine cleavage system catalyzes the degradation of glycine.</text>
</comment>
<evidence type="ECO:0000256" key="2">
    <source>
        <dbReference type="ARBA" id="ARBA00008609"/>
    </source>
</evidence>
<dbReference type="Gene3D" id="3.30.70.1400">
    <property type="entry name" value="Aminomethyltransferase beta-barrel domains"/>
    <property type="match status" value="1"/>
</dbReference>